<reference evidence="1" key="1">
    <citation type="submission" date="2022-04" db="EMBL/GenBank/DDBJ databases">
        <title>Jade perch genome.</title>
        <authorList>
            <person name="Chao B."/>
        </authorList>
    </citation>
    <scope>NUCLEOTIDE SEQUENCE</scope>
    <source>
        <strain evidence="1">CB-2022</strain>
    </source>
</reference>
<comment type="caution">
    <text evidence="1">The sequence shown here is derived from an EMBL/GenBank/DDBJ whole genome shotgun (WGS) entry which is preliminary data.</text>
</comment>
<sequence length="681" mass="74844">MYTDHWSLVDLQCHLVVASHREVASLEMNKGPKELKNPKHGAALQVETGSGNAVWKCRLLWSTLSLPAGNAAARLAVFSLQSLQSVSSFFHLATPLRVFVVSAKCKPGRFIDDASASSGEPSIFTSQQGEEEEEEEEVLNVEKQPGPGGAWTSMPLVKRNIEPRHLCRGALPDGVTSELECVTNSTLAAIIKQLGSLSVFTPNTSHGSFESRANERRTASPCRGHFREELFNEANSFYLRMSSLQERVDQLAVKVTQLDSTVEEVSLQDINMRKAFKSSTIQDQQVVSRTSVPNPVVEMYHRCDKPPPLNILSPYRDDKKDALKFYTDPSYFFNLWKEKMLQATEDKRKEKRRQKEQQRQVEDPGREVKKVRKARNRRQEWNVLAYDKEFRPEPRLTPSPYHGMSSEGSLSPDSRSMASDSYPASPNHPSTQAPGAGHPTDPHARDLLGAAAQTQSLDRGLRPANQPPREPEGPCGGGAARGLAGPDPVRTRRPSRGQPSTIPEYYIPPAPPPPPPTIPSAQTAFDSTTAPPSVPPHLLCPLPPTPLLLPSQLTCPPGPPTIRRAHPAAPPPPPPGAPAGLQPHPSPLHAALGQPAVDAAPPARKSTMLGMIPMSDARSDLLAAIRREVSIQLRKVQEQREQEAKREPVGNDVATILSRRIAVEYSESDDDSELDENEWSD</sequence>
<dbReference type="EMBL" id="CM041532">
    <property type="protein sequence ID" value="KAI3376201.1"/>
    <property type="molecule type" value="Genomic_DNA"/>
</dbReference>
<evidence type="ECO:0000313" key="2">
    <source>
        <dbReference type="Proteomes" id="UP000831701"/>
    </source>
</evidence>
<evidence type="ECO:0000313" key="1">
    <source>
        <dbReference type="EMBL" id="KAI3376201.1"/>
    </source>
</evidence>
<gene>
    <name evidence="1" type="ORF">L3Q82_016709</name>
</gene>
<keyword evidence="2" id="KW-1185">Reference proteome</keyword>
<protein>
    <submittedName>
        <fullName evidence="1">Uncharacterized protein</fullName>
    </submittedName>
</protein>
<organism evidence="1 2">
    <name type="scientific">Scortum barcoo</name>
    <name type="common">barcoo grunter</name>
    <dbReference type="NCBI Taxonomy" id="214431"/>
    <lineage>
        <taxon>Eukaryota</taxon>
        <taxon>Metazoa</taxon>
        <taxon>Chordata</taxon>
        <taxon>Craniata</taxon>
        <taxon>Vertebrata</taxon>
        <taxon>Euteleostomi</taxon>
        <taxon>Actinopterygii</taxon>
        <taxon>Neopterygii</taxon>
        <taxon>Teleostei</taxon>
        <taxon>Neoteleostei</taxon>
        <taxon>Acanthomorphata</taxon>
        <taxon>Eupercaria</taxon>
        <taxon>Centrarchiformes</taxon>
        <taxon>Terapontoidei</taxon>
        <taxon>Terapontidae</taxon>
        <taxon>Scortum</taxon>
    </lineage>
</organism>
<name>A0ACB8X8B7_9TELE</name>
<accession>A0ACB8X8B7</accession>
<proteinExistence type="predicted"/>
<dbReference type="Proteomes" id="UP000831701">
    <property type="component" value="Chromosome 2"/>
</dbReference>